<dbReference type="GO" id="GO:0044781">
    <property type="term" value="P:bacterial-type flagellum organization"/>
    <property type="evidence" value="ECO:0007669"/>
    <property type="project" value="UniProtKB-KW"/>
</dbReference>
<keyword evidence="4" id="KW-1005">Bacterial flagellum biogenesis</keyword>
<gene>
    <name evidence="8" type="ORF">S01H1_66311</name>
</gene>
<feature type="domain" description="Anti-sigma-28 factor FlgM C-terminal" evidence="7">
    <location>
        <begin position="45"/>
        <end position="99"/>
    </location>
</feature>
<protein>
    <recommendedName>
        <fullName evidence="2">Negative regulator of flagellin synthesis</fullName>
    </recommendedName>
</protein>
<dbReference type="InterPro" id="IPR007412">
    <property type="entry name" value="FlgM"/>
</dbReference>
<evidence type="ECO:0000256" key="4">
    <source>
        <dbReference type="ARBA" id="ARBA00022795"/>
    </source>
</evidence>
<comment type="caution">
    <text evidence="8">The sequence shown here is derived from an EMBL/GenBank/DDBJ whole genome shotgun (WGS) entry which is preliminary data.</text>
</comment>
<accession>X0X335</accession>
<reference evidence="8" key="1">
    <citation type="journal article" date="2014" name="Front. Microbiol.">
        <title>High frequency of phylogenetically diverse reductive dehalogenase-homologous genes in deep subseafloor sedimentary metagenomes.</title>
        <authorList>
            <person name="Kawai M."/>
            <person name="Futagami T."/>
            <person name="Toyoda A."/>
            <person name="Takaki Y."/>
            <person name="Nishi S."/>
            <person name="Hori S."/>
            <person name="Arai W."/>
            <person name="Tsubouchi T."/>
            <person name="Morono Y."/>
            <person name="Uchiyama I."/>
            <person name="Ito T."/>
            <person name="Fujiyama A."/>
            <person name="Inagaki F."/>
            <person name="Takami H."/>
        </authorList>
    </citation>
    <scope>NUCLEOTIDE SEQUENCE</scope>
    <source>
        <strain evidence="8">Expedition CK06-06</strain>
    </source>
</reference>
<dbReference type="EMBL" id="BARS01043837">
    <property type="protein sequence ID" value="GAG29837.1"/>
    <property type="molecule type" value="Genomic_DNA"/>
</dbReference>
<evidence type="ECO:0000259" key="7">
    <source>
        <dbReference type="Pfam" id="PF04316"/>
    </source>
</evidence>
<comment type="similarity">
    <text evidence="1">Belongs to the FlgM family.</text>
</comment>
<keyword evidence="3" id="KW-0678">Repressor</keyword>
<evidence type="ECO:0000256" key="6">
    <source>
        <dbReference type="ARBA" id="ARBA00023163"/>
    </source>
</evidence>
<sequence length="102" mass="10829">MQQMKIDPSKLHCIGRSSVGRVTSGAVAGTGPVHTDPAARVGGADQVMLSQRAQEVQAARAALAQVPEVRQERVAELKASIEGGTYKVEPDKVAERILNPRT</sequence>
<evidence type="ECO:0000256" key="1">
    <source>
        <dbReference type="ARBA" id="ARBA00005322"/>
    </source>
</evidence>
<dbReference type="SUPFAM" id="SSF101498">
    <property type="entry name" value="Anti-sigma factor FlgM"/>
    <property type="match status" value="1"/>
</dbReference>
<dbReference type="InterPro" id="IPR031316">
    <property type="entry name" value="FlgM_C"/>
</dbReference>
<proteinExistence type="inferred from homology"/>
<dbReference type="InterPro" id="IPR035890">
    <property type="entry name" value="Anti-sigma-28_factor_FlgM_sf"/>
</dbReference>
<dbReference type="NCBIfam" id="TIGR03824">
    <property type="entry name" value="FlgM_jcvi"/>
    <property type="match status" value="1"/>
</dbReference>
<dbReference type="Pfam" id="PF04316">
    <property type="entry name" value="FlgM"/>
    <property type="match status" value="1"/>
</dbReference>
<evidence type="ECO:0000256" key="2">
    <source>
        <dbReference type="ARBA" id="ARBA00017823"/>
    </source>
</evidence>
<keyword evidence="5" id="KW-0805">Transcription regulation</keyword>
<dbReference type="AlphaFoldDB" id="X0X335"/>
<evidence type="ECO:0000256" key="3">
    <source>
        <dbReference type="ARBA" id="ARBA00022491"/>
    </source>
</evidence>
<keyword evidence="6" id="KW-0804">Transcription</keyword>
<organism evidence="8">
    <name type="scientific">marine sediment metagenome</name>
    <dbReference type="NCBI Taxonomy" id="412755"/>
    <lineage>
        <taxon>unclassified sequences</taxon>
        <taxon>metagenomes</taxon>
        <taxon>ecological metagenomes</taxon>
    </lineage>
</organism>
<name>X0X335_9ZZZZ</name>
<evidence type="ECO:0000256" key="5">
    <source>
        <dbReference type="ARBA" id="ARBA00023015"/>
    </source>
</evidence>
<dbReference type="GO" id="GO:0045892">
    <property type="term" value="P:negative regulation of DNA-templated transcription"/>
    <property type="evidence" value="ECO:0007669"/>
    <property type="project" value="InterPro"/>
</dbReference>
<evidence type="ECO:0000313" key="8">
    <source>
        <dbReference type="EMBL" id="GAG29837.1"/>
    </source>
</evidence>